<evidence type="ECO:0000313" key="2">
    <source>
        <dbReference type="EMBL" id="NAS27516.1"/>
    </source>
</evidence>
<feature type="compositionally biased region" description="Polar residues" evidence="1">
    <location>
        <begin position="1"/>
        <end position="15"/>
    </location>
</feature>
<feature type="compositionally biased region" description="Basic and acidic residues" evidence="1">
    <location>
        <begin position="28"/>
        <end position="49"/>
    </location>
</feature>
<organism evidence="2 3">
    <name type="scientific">Herbidospora solisilvae</name>
    <dbReference type="NCBI Taxonomy" id="2696284"/>
    <lineage>
        <taxon>Bacteria</taxon>
        <taxon>Bacillati</taxon>
        <taxon>Actinomycetota</taxon>
        <taxon>Actinomycetes</taxon>
        <taxon>Streptosporangiales</taxon>
        <taxon>Streptosporangiaceae</taxon>
        <taxon>Herbidospora</taxon>
    </lineage>
</organism>
<dbReference type="EMBL" id="WXEW01000021">
    <property type="protein sequence ID" value="NAS27516.1"/>
    <property type="molecule type" value="Genomic_DNA"/>
</dbReference>
<name>A0A7C9NTJ3_9ACTN</name>
<proteinExistence type="predicted"/>
<evidence type="ECO:0000256" key="1">
    <source>
        <dbReference type="SAM" id="MobiDB-lite"/>
    </source>
</evidence>
<evidence type="ECO:0000313" key="3">
    <source>
        <dbReference type="Proteomes" id="UP000479526"/>
    </source>
</evidence>
<dbReference type="AlphaFoldDB" id="A0A7C9NTJ3"/>
<feature type="region of interest" description="Disordered" evidence="1">
    <location>
        <begin position="1"/>
        <end position="54"/>
    </location>
</feature>
<dbReference type="Proteomes" id="UP000479526">
    <property type="component" value="Unassembled WGS sequence"/>
</dbReference>
<comment type="caution">
    <text evidence="2">The sequence shown here is derived from an EMBL/GenBank/DDBJ whole genome shotgun (WGS) entry which is preliminary data.</text>
</comment>
<reference evidence="2 3" key="1">
    <citation type="submission" date="2020-01" db="EMBL/GenBank/DDBJ databases">
        <title>Herbidospora sp. NEAU-GS84 nov., a novel actinomycete isolated from soil.</title>
        <authorList>
            <person name="Han L."/>
        </authorList>
    </citation>
    <scope>NUCLEOTIDE SEQUENCE [LARGE SCALE GENOMIC DNA]</scope>
    <source>
        <strain evidence="2 3">NEAU-GS84</strain>
    </source>
</reference>
<protein>
    <submittedName>
        <fullName evidence="2">Uncharacterized protein</fullName>
    </submittedName>
</protein>
<sequence length="54" mass="6485">MAQARNTHQRPNGEQPSGWPGTNPALNIRDEYDRIEAERRQQREQERREKNRGR</sequence>
<accession>A0A7C9NTJ3</accession>
<keyword evidence="3" id="KW-1185">Reference proteome</keyword>
<dbReference type="RefSeq" id="WP_161484437.1">
    <property type="nucleotide sequence ID" value="NZ_WXEW01000021.1"/>
</dbReference>
<gene>
    <name evidence="2" type="ORF">GT755_38345</name>
</gene>